<dbReference type="EMBL" id="BOMH01000028">
    <property type="protein sequence ID" value="GID65988.1"/>
    <property type="molecule type" value="Genomic_DNA"/>
</dbReference>
<gene>
    <name evidence="2" type="ORF">Acy02nite_38690</name>
</gene>
<evidence type="ECO:0000313" key="3">
    <source>
        <dbReference type="Proteomes" id="UP000619479"/>
    </source>
</evidence>
<dbReference type="PANTHER" id="PTHR33383">
    <property type="entry name" value="MEMBRANE PROTEIN INSERTION EFFICIENCY FACTOR-RELATED"/>
    <property type="match status" value="1"/>
</dbReference>
<dbReference type="SMART" id="SM01234">
    <property type="entry name" value="Haemolytic"/>
    <property type="match status" value="1"/>
</dbReference>
<proteinExistence type="predicted"/>
<dbReference type="NCBIfam" id="TIGR00278">
    <property type="entry name" value="membrane protein insertion efficiency factor YidD"/>
    <property type="match status" value="1"/>
</dbReference>
<evidence type="ECO:0008006" key="4">
    <source>
        <dbReference type="Google" id="ProtNLM"/>
    </source>
</evidence>
<name>A0A919IIA1_9ACTN</name>
<reference evidence="2" key="1">
    <citation type="submission" date="2021-01" db="EMBL/GenBank/DDBJ databases">
        <title>Whole genome shotgun sequence of Actinoplanes cyaneus NBRC 14990.</title>
        <authorList>
            <person name="Komaki H."/>
            <person name="Tamura T."/>
        </authorList>
    </citation>
    <scope>NUCLEOTIDE SEQUENCE</scope>
    <source>
        <strain evidence="2">NBRC 14990</strain>
    </source>
</reference>
<dbReference type="Proteomes" id="UP000619479">
    <property type="component" value="Unassembled WGS sequence"/>
</dbReference>
<keyword evidence="3" id="KW-1185">Reference proteome</keyword>
<feature type="region of interest" description="Disordered" evidence="1">
    <location>
        <begin position="1"/>
        <end position="27"/>
    </location>
</feature>
<organism evidence="2 3">
    <name type="scientific">Actinoplanes cyaneus</name>
    <dbReference type="NCBI Taxonomy" id="52696"/>
    <lineage>
        <taxon>Bacteria</taxon>
        <taxon>Bacillati</taxon>
        <taxon>Actinomycetota</taxon>
        <taxon>Actinomycetes</taxon>
        <taxon>Micromonosporales</taxon>
        <taxon>Micromonosporaceae</taxon>
        <taxon>Actinoplanes</taxon>
    </lineage>
</organism>
<dbReference type="InterPro" id="IPR002696">
    <property type="entry name" value="Membr_insert_effic_factor_YidD"/>
</dbReference>
<protein>
    <recommendedName>
        <fullName evidence="4">Membrane protein insertion efficiency factor</fullName>
    </recommendedName>
</protein>
<sequence>MNVSGTMCGVENVPGDLLGQSEEPEPKKGRWYDNCDCDPGCCDLPSCDVPGCDLFRLSTLLTIVALLGHRSTARPAERAVLAAIRGYRKVSPRLPTRCRFRPTCSAYAVEAIQRYGLGRGLRMAAARLRRCGPRVPLGTGDPVP</sequence>
<accession>A0A919IIA1</accession>
<evidence type="ECO:0000256" key="1">
    <source>
        <dbReference type="SAM" id="MobiDB-lite"/>
    </source>
</evidence>
<evidence type="ECO:0000313" key="2">
    <source>
        <dbReference type="EMBL" id="GID65988.1"/>
    </source>
</evidence>
<dbReference type="AlphaFoldDB" id="A0A919IIA1"/>
<dbReference type="PANTHER" id="PTHR33383:SF1">
    <property type="entry name" value="MEMBRANE PROTEIN INSERTION EFFICIENCY FACTOR-RELATED"/>
    <property type="match status" value="1"/>
</dbReference>
<dbReference type="Pfam" id="PF01809">
    <property type="entry name" value="YidD"/>
    <property type="match status" value="1"/>
</dbReference>
<comment type="caution">
    <text evidence="2">The sequence shown here is derived from an EMBL/GenBank/DDBJ whole genome shotgun (WGS) entry which is preliminary data.</text>
</comment>